<dbReference type="RefSeq" id="WP_263339238.1">
    <property type="nucleotide sequence ID" value="NZ_JAOVQO010000019.1"/>
</dbReference>
<comment type="caution">
    <text evidence="2">The sequence shown here is derived from an EMBL/GenBank/DDBJ whole genome shotgun (WGS) entry which is preliminary data.</text>
</comment>
<dbReference type="InterPro" id="IPR025333">
    <property type="entry name" value="DUF4239"/>
</dbReference>
<accession>A0ABT2X840</accession>
<organism evidence="2 3">
    <name type="scientific">Albidovulum salinarum</name>
    <dbReference type="NCBI Taxonomy" id="2984153"/>
    <lineage>
        <taxon>Bacteria</taxon>
        <taxon>Pseudomonadati</taxon>
        <taxon>Pseudomonadota</taxon>
        <taxon>Alphaproteobacteria</taxon>
        <taxon>Rhodobacterales</taxon>
        <taxon>Paracoccaceae</taxon>
        <taxon>Albidovulum</taxon>
    </lineage>
</organism>
<sequence length="255" mass="27884">MDPMTLGVGALFVFGTIAVALLAYSAMRAIVGGDYGSETQDLAGSVIFRVSALHGLILALIFAQEIQNYNLVRNDLVDEATAIADIYNDIHRYGAESEGEVHAALSAYVRVVVDEEWPLLAESDRLAPEGWRLREIVYQAVLDLVPSTPREEALRHHMIDRAQAIATLRQERENSALNSPNGLFWFAALSGVVLVTLPYFIFSPTRLHLMLLSVYGGFSGIVMFIIYAISDPFSAPGALAPVAFERLLETEIGDG</sequence>
<dbReference type="EMBL" id="JAOVQO010000019">
    <property type="protein sequence ID" value="MCU9849904.1"/>
    <property type="molecule type" value="Genomic_DNA"/>
</dbReference>
<protein>
    <submittedName>
        <fullName evidence="2">DUF4239 domain-containing protein</fullName>
    </submittedName>
</protein>
<feature type="transmembrane region" description="Helical" evidence="1">
    <location>
        <begin position="6"/>
        <end position="25"/>
    </location>
</feature>
<proteinExistence type="predicted"/>
<dbReference type="Pfam" id="PF14023">
    <property type="entry name" value="Bestrophin-like"/>
    <property type="match status" value="1"/>
</dbReference>
<feature type="transmembrane region" description="Helical" evidence="1">
    <location>
        <begin position="183"/>
        <end position="202"/>
    </location>
</feature>
<name>A0ABT2X840_9RHOB</name>
<keyword evidence="1" id="KW-0812">Transmembrane</keyword>
<feature type="transmembrane region" description="Helical" evidence="1">
    <location>
        <begin position="209"/>
        <end position="229"/>
    </location>
</feature>
<evidence type="ECO:0000256" key="1">
    <source>
        <dbReference type="SAM" id="Phobius"/>
    </source>
</evidence>
<evidence type="ECO:0000313" key="2">
    <source>
        <dbReference type="EMBL" id="MCU9849904.1"/>
    </source>
</evidence>
<keyword evidence="1" id="KW-1133">Transmembrane helix</keyword>
<reference evidence="2 3" key="1">
    <citation type="submission" date="2022-10" db="EMBL/GenBank/DDBJ databases">
        <title>Defluviimonas sp. nov., isolated from ocean surface sediments.</title>
        <authorList>
            <person name="He W."/>
            <person name="Wang L."/>
            <person name="Zhang D.-F."/>
        </authorList>
    </citation>
    <scope>NUCLEOTIDE SEQUENCE [LARGE SCALE GENOMIC DNA]</scope>
    <source>
        <strain evidence="2 3">WL0024</strain>
    </source>
</reference>
<keyword evidence="3" id="KW-1185">Reference proteome</keyword>
<keyword evidence="1" id="KW-0472">Membrane</keyword>
<evidence type="ECO:0000313" key="3">
    <source>
        <dbReference type="Proteomes" id="UP001209535"/>
    </source>
</evidence>
<dbReference type="Proteomes" id="UP001209535">
    <property type="component" value="Unassembled WGS sequence"/>
</dbReference>
<gene>
    <name evidence="2" type="ORF">OEZ60_18045</name>
</gene>
<feature type="transmembrane region" description="Helical" evidence="1">
    <location>
        <begin position="46"/>
        <end position="63"/>
    </location>
</feature>